<dbReference type="SUPFAM" id="SSF46785">
    <property type="entry name" value="Winged helix' DNA-binding domain"/>
    <property type="match status" value="1"/>
</dbReference>
<dbReference type="PRINTS" id="PR00039">
    <property type="entry name" value="HTHLYSR"/>
</dbReference>
<keyword evidence="7" id="KW-1185">Reference proteome</keyword>
<organism evidence="6 7">
    <name type="scientific">Marinomonas pollencensis</name>
    <dbReference type="NCBI Taxonomy" id="491954"/>
    <lineage>
        <taxon>Bacteria</taxon>
        <taxon>Pseudomonadati</taxon>
        <taxon>Pseudomonadota</taxon>
        <taxon>Gammaproteobacteria</taxon>
        <taxon>Oceanospirillales</taxon>
        <taxon>Oceanospirillaceae</taxon>
        <taxon>Marinomonas</taxon>
    </lineage>
</organism>
<dbReference type="Pfam" id="PF00126">
    <property type="entry name" value="HTH_1"/>
    <property type="match status" value="1"/>
</dbReference>
<evidence type="ECO:0000256" key="4">
    <source>
        <dbReference type="ARBA" id="ARBA00023163"/>
    </source>
</evidence>
<dbReference type="InterPro" id="IPR036388">
    <property type="entry name" value="WH-like_DNA-bd_sf"/>
</dbReference>
<dbReference type="InterPro" id="IPR005119">
    <property type="entry name" value="LysR_subst-bd"/>
</dbReference>
<comment type="similarity">
    <text evidence="1">Belongs to the LysR transcriptional regulatory family.</text>
</comment>
<dbReference type="Pfam" id="PF03466">
    <property type="entry name" value="LysR_substrate"/>
    <property type="match status" value="1"/>
</dbReference>
<protein>
    <submittedName>
        <fullName evidence="6">LysR family transcriptional regulator</fullName>
    </submittedName>
</protein>
<proteinExistence type="inferred from homology"/>
<evidence type="ECO:0000313" key="6">
    <source>
        <dbReference type="EMBL" id="REG83223.1"/>
    </source>
</evidence>
<dbReference type="InterPro" id="IPR050950">
    <property type="entry name" value="HTH-type_LysR_regulators"/>
</dbReference>
<dbReference type="Proteomes" id="UP000256542">
    <property type="component" value="Unassembled WGS sequence"/>
</dbReference>
<dbReference type="FunFam" id="1.10.10.10:FF:000001">
    <property type="entry name" value="LysR family transcriptional regulator"/>
    <property type="match status" value="1"/>
</dbReference>
<sequence>MHQIEFKDLVIFIRIAETGNFHDAAELTFLSQPALSRRMQKLEAILGAQLFERTTRKTWLTSVGREFLPKARRMVEEFELSVLGIKDMASQQKGKVTIACIPTAAFYFLPSVITVFNQRYPGIRIQILDESANHGLESVIRGDADFGINMAIAQHPEVTFTQLLDDPFVVCLRKDHPLCALDEVSWTDMEPYKLISVGRASGNRILLDKSLAKDQVQLNSFYEVQHLSTSLGLVEMGLGISIVPRLAMPLSSTSALTYRPLKDQKVDRSIGLVKRSSTSLSPAADLFINILLERWPATIQQTAQTSE</sequence>
<evidence type="ECO:0000256" key="1">
    <source>
        <dbReference type="ARBA" id="ARBA00009437"/>
    </source>
</evidence>
<dbReference type="SUPFAM" id="SSF53850">
    <property type="entry name" value="Periplasmic binding protein-like II"/>
    <property type="match status" value="1"/>
</dbReference>
<dbReference type="InterPro" id="IPR000847">
    <property type="entry name" value="LysR_HTH_N"/>
</dbReference>
<dbReference type="AlphaFoldDB" id="A0A3E0DKQ9"/>
<dbReference type="Gene3D" id="3.40.190.290">
    <property type="match status" value="1"/>
</dbReference>
<reference evidence="6 7" key="1">
    <citation type="submission" date="2018-08" db="EMBL/GenBank/DDBJ databases">
        <title>Genomic Encyclopedia of Type Strains, Phase III (KMG-III): the genomes of soil and plant-associated and newly described type strains.</title>
        <authorList>
            <person name="Whitman W."/>
        </authorList>
    </citation>
    <scope>NUCLEOTIDE SEQUENCE [LARGE SCALE GENOMIC DNA]</scope>
    <source>
        <strain evidence="6 7">CECT 7375</strain>
    </source>
</reference>
<dbReference type="GO" id="GO:0003677">
    <property type="term" value="F:DNA binding"/>
    <property type="evidence" value="ECO:0007669"/>
    <property type="project" value="UniProtKB-KW"/>
</dbReference>
<dbReference type="CDD" id="cd08440">
    <property type="entry name" value="PBP2_LTTR_like_4"/>
    <property type="match status" value="1"/>
</dbReference>
<dbReference type="PANTHER" id="PTHR30419">
    <property type="entry name" value="HTH-TYPE TRANSCRIPTIONAL REGULATOR YBHD"/>
    <property type="match status" value="1"/>
</dbReference>
<dbReference type="PROSITE" id="PS50931">
    <property type="entry name" value="HTH_LYSR"/>
    <property type="match status" value="1"/>
</dbReference>
<dbReference type="GO" id="GO:0003700">
    <property type="term" value="F:DNA-binding transcription factor activity"/>
    <property type="evidence" value="ECO:0007669"/>
    <property type="project" value="InterPro"/>
</dbReference>
<evidence type="ECO:0000256" key="3">
    <source>
        <dbReference type="ARBA" id="ARBA00023125"/>
    </source>
</evidence>
<dbReference type="Gene3D" id="1.10.10.10">
    <property type="entry name" value="Winged helix-like DNA-binding domain superfamily/Winged helix DNA-binding domain"/>
    <property type="match status" value="1"/>
</dbReference>
<dbReference type="OrthoDB" id="8437302at2"/>
<accession>A0A3E0DKQ9</accession>
<dbReference type="EMBL" id="QUNG01000006">
    <property type="protein sequence ID" value="REG83223.1"/>
    <property type="molecule type" value="Genomic_DNA"/>
</dbReference>
<feature type="domain" description="HTH lysR-type" evidence="5">
    <location>
        <begin position="4"/>
        <end position="61"/>
    </location>
</feature>
<evidence type="ECO:0000259" key="5">
    <source>
        <dbReference type="PROSITE" id="PS50931"/>
    </source>
</evidence>
<dbReference type="InterPro" id="IPR036390">
    <property type="entry name" value="WH_DNA-bd_sf"/>
</dbReference>
<evidence type="ECO:0000313" key="7">
    <source>
        <dbReference type="Proteomes" id="UP000256542"/>
    </source>
</evidence>
<comment type="caution">
    <text evidence="6">The sequence shown here is derived from an EMBL/GenBank/DDBJ whole genome shotgun (WGS) entry which is preliminary data.</text>
</comment>
<keyword evidence="2" id="KW-0805">Transcription regulation</keyword>
<dbReference type="PANTHER" id="PTHR30419:SF8">
    <property type="entry name" value="NITROGEN ASSIMILATION TRANSCRIPTIONAL ACTIVATOR-RELATED"/>
    <property type="match status" value="1"/>
</dbReference>
<evidence type="ECO:0000256" key="2">
    <source>
        <dbReference type="ARBA" id="ARBA00023015"/>
    </source>
</evidence>
<keyword evidence="4" id="KW-0804">Transcription</keyword>
<keyword evidence="3" id="KW-0238">DNA-binding</keyword>
<dbReference type="GO" id="GO:0005829">
    <property type="term" value="C:cytosol"/>
    <property type="evidence" value="ECO:0007669"/>
    <property type="project" value="TreeGrafter"/>
</dbReference>
<gene>
    <name evidence="6" type="ORF">DFP81_10683</name>
</gene>
<name>A0A3E0DKQ9_9GAMM</name>
<dbReference type="RefSeq" id="WP_115897707.1">
    <property type="nucleotide sequence ID" value="NZ_QUNG01000006.1"/>
</dbReference>